<proteinExistence type="predicted"/>
<dbReference type="AlphaFoldDB" id="A0A149QS05"/>
<dbReference type="PATRIC" id="fig|442.7.peg.3387"/>
<dbReference type="Proteomes" id="UP000075573">
    <property type="component" value="Unassembled WGS sequence"/>
</dbReference>
<protein>
    <recommendedName>
        <fullName evidence="3">Metal-dependent phosphohydrolase</fullName>
    </recommendedName>
</protein>
<dbReference type="SUPFAM" id="SSF109604">
    <property type="entry name" value="HD-domain/PDEase-like"/>
    <property type="match status" value="1"/>
</dbReference>
<comment type="caution">
    <text evidence="1">The sequence shown here is derived from an EMBL/GenBank/DDBJ whole genome shotgun (WGS) entry which is preliminary data.</text>
</comment>
<sequence length="302" mass="33432">MTSDIIDDEIISFLSLEGPADQTALSLEKILSEWSLAYPAGPLGSFLSVNMKIKGLNAHHREFIGILAASVDCWGGFNYHSAQHHLEVFIIAMALSRNDRHLRPLLAIAAVAHDYEYHPDEAAIAVPFRQELRSAEFVTSMMDIMYRQESPTPEAVRTVILSTYPGARKALKAGYGAWRDRLKDGNPGVKMDFSRDVYRASCLLADADIADSIGLSGQWSRMKAALLAYEQGVAFMRPEDTIGFFEHVVGDAFLTDEAEALFGHNLRRNSQEAITAARAALVEKSRRDAAMQRAADRTEIVT</sequence>
<dbReference type="RefSeq" id="WP_062497386.1">
    <property type="nucleotide sequence ID" value="NZ_LHZB01000118.1"/>
</dbReference>
<dbReference type="EMBL" id="LHZB01000118">
    <property type="protein sequence ID" value="KXV00099.1"/>
    <property type="molecule type" value="Genomic_DNA"/>
</dbReference>
<accession>A0A149QS05</accession>
<reference evidence="1 2" key="1">
    <citation type="submission" date="2015-06" db="EMBL/GenBank/DDBJ databases">
        <title>Improved classification and identification of acetic acid bacteria using matrix-assisted laser desorption/ionization time-of-flight mass spectrometry; Gluconobacter nephelii and Gluconobacter uchimurae are later heterotypic synonyms of Gluconobacter japonicus and Gluconobacter oxydans, respectively.</title>
        <authorList>
            <person name="Li L."/>
            <person name="Cleenwerck I."/>
            <person name="De Vuyst L."/>
            <person name="Vandamme P."/>
        </authorList>
    </citation>
    <scope>NUCLEOTIDE SEQUENCE [LARGE SCALE GENOMIC DNA]</scope>
    <source>
        <strain evidence="1 2">LMG 1764</strain>
    </source>
</reference>
<organism evidence="1 2">
    <name type="scientific">Gluconobacter potus</name>
    <dbReference type="NCBI Taxonomy" id="2724927"/>
    <lineage>
        <taxon>Bacteria</taxon>
        <taxon>Pseudomonadati</taxon>
        <taxon>Pseudomonadota</taxon>
        <taxon>Alphaproteobacteria</taxon>
        <taxon>Acetobacterales</taxon>
        <taxon>Acetobacteraceae</taxon>
        <taxon>Gluconobacter</taxon>
    </lineage>
</organism>
<gene>
    <name evidence="1" type="ORF">AD929_12825</name>
</gene>
<evidence type="ECO:0000313" key="1">
    <source>
        <dbReference type="EMBL" id="KXV00099.1"/>
    </source>
</evidence>
<evidence type="ECO:0008006" key="3">
    <source>
        <dbReference type="Google" id="ProtNLM"/>
    </source>
</evidence>
<evidence type="ECO:0000313" key="2">
    <source>
        <dbReference type="Proteomes" id="UP000075573"/>
    </source>
</evidence>
<name>A0A149QS05_9PROT</name>